<feature type="chain" id="PRO_5046180041" description="Glucose/Sorbosone dehydrogenase domain-containing protein" evidence="2">
    <location>
        <begin position="23"/>
        <end position="530"/>
    </location>
</feature>
<feature type="signal peptide" evidence="2">
    <location>
        <begin position="1"/>
        <end position="22"/>
    </location>
</feature>
<feature type="compositionally biased region" description="Acidic residues" evidence="1">
    <location>
        <begin position="507"/>
        <end position="517"/>
    </location>
</feature>
<dbReference type="PANTHER" id="PTHR19328">
    <property type="entry name" value="HEDGEHOG-INTERACTING PROTEIN"/>
    <property type="match status" value="1"/>
</dbReference>
<dbReference type="InterPro" id="IPR012938">
    <property type="entry name" value="Glc/Sorbosone_DH"/>
</dbReference>
<accession>A0ABQ1VNE0</accession>
<dbReference type="EMBL" id="BMIV01000023">
    <property type="protein sequence ID" value="GGF79397.1"/>
    <property type="molecule type" value="Genomic_DNA"/>
</dbReference>
<dbReference type="RefSeq" id="WP_188716886.1">
    <property type="nucleotide sequence ID" value="NZ_BMIV01000023.1"/>
</dbReference>
<dbReference type="Pfam" id="PF07995">
    <property type="entry name" value="GSDH"/>
    <property type="match status" value="2"/>
</dbReference>
<evidence type="ECO:0000259" key="3">
    <source>
        <dbReference type="Pfam" id="PF07995"/>
    </source>
</evidence>
<feature type="region of interest" description="Disordered" evidence="1">
    <location>
        <begin position="474"/>
        <end position="530"/>
    </location>
</feature>
<dbReference type="InterPro" id="IPR011042">
    <property type="entry name" value="6-blade_b-propeller_TolB-like"/>
</dbReference>
<dbReference type="InterPro" id="IPR011041">
    <property type="entry name" value="Quinoprot_gluc/sorb_DH_b-prop"/>
</dbReference>
<dbReference type="Gene3D" id="2.120.10.30">
    <property type="entry name" value="TolB, C-terminal domain"/>
    <property type="match status" value="1"/>
</dbReference>
<proteinExistence type="predicted"/>
<comment type="caution">
    <text evidence="4">The sequence shown here is derived from an EMBL/GenBank/DDBJ whole genome shotgun (WGS) entry which is preliminary data.</text>
</comment>
<keyword evidence="2" id="KW-0732">Signal</keyword>
<feature type="domain" description="Glucose/Sorbosone dehydrogenase" evidence="3">
    <location>
        <begin position="45"/>
        <end position="298"/>
    </location>
</feature>
<evidence type="ECO:0000256" key="1">
    <source>
        <dbReference type="SAM" id="MobiDB-lite"/>
    </source>
</evidence>
<evidence type="ECO:0000313" key="5">
    <source>
        <dbReference type="Proteomes" id="UP000640509"/>
    </source>
</evidence>
<reference evidence="5" key="1">
    <citation type="journal article" date="2019" name="Int. J. Syst. Evol. Microbiol.">
        <title>The Global Catalogue of Microorganisms (GCM) 10K type strain sequencing project: providing services to taxonomists for standard genome sequencing and annotation.</title>
        <authorList>
            <consortium name="The Broad Institute Genomics Platform"/>
            <consortium name="The Broad Institute Genome Sequencing Center for Infectious Disease"/>
            <person name="Wu L."/>
            <person name="Ma J."/>
        </authorList>
    </citation>
    <scope>NUCLEOTIDE SEQUENCE [LARGE SCALE GENOMIC DNA]</scope>
    <source>
        <strain evidence="5">CGMCC 1.15419</strain>
    </source>
</reference>
<dbReference type="InterPro" id="IPR019893">
    <property type="entry name" value="SndH-like"/>
</dbReference>
<evidence type="ECO:0000313" key="4">
    <source>
        <dbReference type="EMBL" id="GGF79397.1"/>
    </source>
</evidence>
<dbReference type="Proteomes" id="UP000640509">
    <property type="component" value="Unassembled WGS sequence"/>
</dbReference>
<name>A0ABQ1VNE0_9RHOB</name>
<feature type="compositionally biased region" description="Low complexity" evidence="1">
    <location>
        <begin position="474"/>
        <end position="490"/>
    </location>
</feature>
<feature type="domain" description="Glucose/Sorbosone dehydrogenase" evidence="3">
    <location>
        <begin position="361"/>
        <end position="447"/>
    </location>
</feature>
<evidence type="ECO:0000256" key="2">
    <source>
        <dbReference type="SAM" id="SignalP"/>
    </source>
</evidence>
<dbReference type="SUPFAM" id="SSF50952">
    <property type="entry name" value="Soluble quinoprotein glucose dehydrogenase"/>
    <property type="match status" value="1"/>
</dbReference>
<protein>
    <recommendedName>
        <fullName evidence="3">Glucose/Sorbosone dehydrogenase domain-containing protein</fullName>
    </recommendedName>
</protein>
<organism evidence="4 5">
    <name type="scientific">Paracoccus acridae</name>
    <dbReference type="NCBI Taxonomy" id="1795310"/>
    <lineage>
        <taxon>Bacteria</taxon>
        <taxon>Pseudomonadati</taxon>
        <taxon>Pseudomonadota</taxon>
        <taxon>Alphaproteobacteria</taxon>
        <taxon>Rhodobacterales</taxon>
        <taxon>Paracoccaceae</taxon>
        <taxon>Paracoccus</taxon>
    </lineage>
</organism>
<gene>
    <name evidence="4" type="ORF">GCM10011402_35050</name>
</gene>
<sequence>MSSRKTFCLSAALAASLSPAFAQSPEDVTRADFPFDKAVLVQGLGNPFQIRVGPDGWLWVTERTAGRLVRVNPENGTLQSAHEFQLPEITSGAQTGVMGFAFHPDFGNGSNQVFVYLTYEDEARTDPTRPDNEDPYHDIFNKIVRLDYDEATGRLSNQTDVLTGIPANNDHNSGRMEIGLDGMIYLTVGDMGHNQLVNWCRPIEAQTLPTADQLSAEDYFAYQGKVLRLNLDGSIPDDNPEIEGVRSHIFSYGHRNPQGIAFAPDGTLYSNEHGPDSDDEINRITAGGNYGWPHVAGRQDDHFYVYAQWSEASEPCDQLEWVGPSKTIPESVPWQKESEWQAPENYVAPIATLFTVTEPPEGCEDFGYFCRPSIGPSSIAWYDGPVADLQGRLLSTALKHGSIYAFDPAAGEGEGFTRYYLGQNRLRDIEIADDGQTIYLLTDSQGGIQNEQGEGAEGLENPGAILVYTARGETPAAGGAGAASEADPAATKAGGDTGSDQPASDPEAAEQEAESGEAEGSSQTAPEGGN</sequence>
<dbReference type="NCBIfam" id="TIGR03606">
    <property type="entry name" value="non_repeat_PQQ"/>
    <property type="match status" value="1"/>
</dbReference>
<keyword evidence="5" id="KW-1185">Reference proteome</keyword>
<dbReference type="PANTHER" id="PTHR19328:SF13">
    <property type="entry name" value="HIPL1 PROTEIN"/>
    <property type="match status" value="1"/>
</dbReference>